<organism evidence="2 3">
    <name type="scientific">Apiosordaria backusii</name>
    <dbReference type="NCBI Taxonomy" id="314023"/>
    <lineage>
        <taxon>Eukaryota</taxon>
        <taxon>Fungi</taxon>
        <taxon>Dikarya</taxon>
        <taxon>Ascomycota</taxon>
        <taxon>Pezizomycotina</taxon>
        <taxon>Sordariomycetes</taxon>
        <taxon>Sordariomycetidae</taxon>
        <taxon>Sordariales</taxon>
        <taxon>Lasiosphaeriaceae</taxon>
        <taxon>Apiosordaria</taxon>
    </lineage>
</organism>
<feature type="region of interest" description="Disordered" evidence="1">
    <location>
        <begin position="1"/>
        <end position="94"/>
    </location>
</feature>
<comment type="caution">
    <text evidence="2">The sequence shown here is derived from an EMBL/GenBank/DDBJ whole genome shotgun (WGS) entry which is preliminary data.</text>
</comment>
<sequence>MSHPPPSGGPQKPAVAGPSVVKPTDLIDTVVNPVRASTSGSHRYSSLLGVLKEPTHQEEEVSESQSNASEDDNAESPQDEVADEKNAMGRPGINFVPRFPRRGGHVHFAMYASTILGSLAMGGDVRLSYSELPGGDEDDDFLKQVTAISRNTMRLLRGNHPIVHLESETARRFVRWMVRDVPTWELSIIWDPPDHDLSPGNHVANQPSWNVALRILPCRCSAAECANLSDNKLASRYFTWLEVNGCGGGATGSQPRPSSSFS</sequence>
<gene>
    <name evidence="2" type="ORF">B0T21DRAFT_106767</name>
</gene>
<dbReference type="Proteomes" id="UP001172159">
    <property type="component" value="Unassembled WGS sequence"/>
</dbReference>
<evidence type="ECO:0000256" key="1">
    <source>
        <dbReference type="SAM" id="MobiDB-lite"/>
    </source>
</evidence>
<proteinExistence type="predicted"/>
<reference evidence="2" key="1">
    <citation type="submission" date="2023-06" db="EMBL/GenBank/DDBJ databases">
        <title>Genome-scale phylogeny and comparative genomics of the fungal order Sordariales.</title>
        <authorList>
            <consortium name="Lawrence Berkeley National Laboratory"/>
            <person name="Hensen N."/>
            <person name="Bonometti L."/>
            <person name="Westerberg I."/>
            <person name="Brannstrom I.O."/>
            <person name="Guillou S."/>
            <person name="Cros-Aarteil S."/>
            <person name="Calhoun S."/>
            <person name="Haridas S."/>
            <person name="Kuo A."/>
            <person name="Mondo S."/>
            <person name="Pangilinan J."/>
            <person name="Riley R."/>
            <person name="Labutti K."/>
            <person name="Andreopoulos B."/>
            <person name="Lipzen A."/>
            <person name="Chen C."/>
            <person name="Yanf M."/>
            <person name="Daum C."/>
            <person name="Ng V."/>
            <person name="Clum A."/>
            <person name="Steindorff A."/>
            <person name="Ohm R."/>
            <person name="Martin F."/>
            <person name="Silar P."/>
            <person name="Natvig D."/>
            <person name="Lalanne C."/>
            <person name="Gautier V."/>
            <person name="Ament-Velasquez S.L."/>
            <person name="Kruys A."/>
            <person name="Hutchinson M.I."/>
            <person name="Powell A.J."/>
            <person name="Barry K."/>
            <person name="Miller A.N."/>
            <person name="Grigoriev I.V."/>
            <person name="Debuchy R."/>
            <person name="Gladieux P."/>
            <person name="Thoren M.H."/>
            <person name="Johannesson H."/>
        </authorList>
    </citation>
    <scope>NUCLEOTIDE SEQUENCE</scope>
    <source>
        <strain evidence="2">CBS 540.89</strain>
    </source>
</reference>
<feature type="compositionally biased region" description="Polar residues" evidence="1">
    <location>
        <begin position="35"/>
        <end position="44"/>
    </location>
</feature>
<protein>
    <submittedName>
        <fullName evidence="2">Uncharacterized protein</fullName>
    </submittedName>
</protein>
<dbReference type="AlphaFoldDB" id="A0AA39ZUS5"/>
<accession>A0AA39ZUS5</accession>
<feature type="compositionally biased region" description="Acidic residues" evidence="1">
    <location>
        <begin position="69"/>
        <end position="82"/>
    </location>
</feature>
<evidence type="ECO:0000313" key="3">
    <source>
        <dbReference type="Proteomes" id="UP001172159"/>
    </source>
</evidence>
<dbReference type="EMBL" id="JAUKTV010000022">
    <property type="protein sequence ID" value="KAK0704099.1"/>
    <property type="molecule type" value="Genomic_DNA"/>
</dbReference>
<keyword evidence="3" id="KW-1185">Reference proteome</keyword>
<evidence type="ECO:0000313" key="2">
    <source>
        <dbReference type="EMBL" id="KAK0704099.1"/>
    </source>
</evidence>
<name>A0AA39ZUS5_9PEZI</name>